<dbReference type="RefSeq" id="WP_394822033.1">
    <property type="nucleotide sequence ID" value="NZ_CP089984.1"/>
</dbReference>
<accession>A0ABZ2LNC2</accession>
<name>A0ABZ2LNC2_9BACT</name>
<dbReference type="Proteomes" id="UP001370348">
    <property type="component" value="Chromosome"/>
</dbReference>
<gene>
    <name evidence="2" type="ORF">LZC94_31760</name>
</gene>
<feature type="compositionally biased region" description="Polar residues" evidence="1">
    <location>
        <begin position="53"/>
        <end position="62"/>
    </location>
</feature>
<feature type="region of interest" description="Disordered" evidence="1">
    <location>
        <begin position="53"/>
        <end position="73"/>
    </location>
</feature>
<protein>
    <submittedName>
        <fullName evidence="2">Uncharacterized protein</fullName>
    </submittedName>
</protein>
<sequence>MKAGSFFERLPFVQQPDPRQGAEQALLHLSLAAAQRVLLHLGMSDQKYNTPVTVHSNDSKSQTGGGHMDVPDGRRSEVDAAELAAPVSSVAGSPESAFAMQPAKTMVYAPKIIGMATLMVDSLTFMCWSPVFLVIATNGPAVVTMARY</sequence>
<dbReference type="EMBL" id="CP089984">
    <property type="protein sequence ID" value="WXB12411.1"/>
    <property type="molecule type" value="Genomic_DNA"/>
</dbReference>
<keyword evidence="3" id="KW-1185">Reference proteome</keyword>
<evidence type="ECO:0000313" key="2">
    <source>
        <dbReference type="EMBL" id="WXB12411.1"/>
    </source>
</evidence>
<proteinExistence type="predicted"/>
<reference evidence="2 3" key="1">
    <citation type="submission" date="2021-12" db="EMBL/GenBank/DDBJ databases">
        <title>Discovery of the Pendulisporaceae a myxobacterial family with distinct sporulation behavior and unique specialized metabolism.</title>
        <authorList>
            <person name="Garcia R."/>
            <person name="Popoff A."/>
            <person name="Bader C.D."/>
            <person name="Loehr J."/>
            <person name="Walesch S."/>
            <person name="Walt C."/>
            <person name="Boldt J."/>
            <person name="Bunk B."/>
            <person name="Haeckl F.J.F.P.J."/>
            <person name="Gunesch A.P."/>
            <person name="Birkelbach J."/>
            <person name="Nuebel U."/>
            <person name="Pietschmann T."/>
            <person name="Bach T."/>
            <person name="Mueller R."/>
        </authorList>
    </citation>
    <scope>NUCLEOTIDE SEQUENCE [LARGE SCALE GENOMIC DNA]</scope>
    <source>
        <strain evidence="2 3">MSr11954</strain>
    </source>
</reference>
<evidence type="ECO:0000256" key="1">
    <source>
        <dbReference type="SAM" id="MobiDB-lite"/>
    </source>
</evidence>
<evidence type="ECO:0000313" key="3">
    <source>
        <dbReference type="Proteomes" id="UP001370348"/>
    </source>
</evidence>
<organism evidence="2 3">
    <name type="scientific">Pendulispora albinea</name>
    <dbReference type="NCBI Taxonomy" id="2741071"/>
    <lineage>
        <taxon>Bacteria</taxon>
        <taxon>Pseudomonadati</taxon>
        <taxon>Myxococcota</taxon>
        <taxon>Myxococcia</taxon>
        <taxon>Myxococcales</taxon>
        <taxon>Sorangiineae</taxon>
        <taxon>Pendulisporaceae</taxon>
        <taxon>Pendulispora</taxon>
    </lineage>
</organism>